<evidence type="ECO:0000256" key="2">
    <source>
        <dbReference type="ARBA" id="ARBA00023136"/>
    </source>
</evidence>
<accession>A0ABU8Q2G4</accession>
<evidence type="ECO:0000256" key="5">
    <source>
        <dbReference type="SAM" id="SignalP"/>
    </source>
</evidence>
<feature type="signal peptide" evidence="5">
    <location>
        <begin position="1"/>
        <end position="20"/>
    </location>
</feature>
<organism evidence="6 7">
    <name type="scientific">Sphingomonas molluscorum</name>
    <dbReference type="NCBI Taxonomy" id="418184"/>
    <lineage>
        <taxon>Bacteria</taxon>
        <taxon>Pseudomonadati</taxon>
        <taxon>Pseudomonadota</taxon>
        <taxon>Alphaproteobacteria</taxon>
        <taxon>Sphingomonadales</taxon>
        <taxon>Sphingomonadaceae</taxon>
        <taxon>Sphingomonas</taxon>
    </lineage>
</organism>
<keyword evidence="3" id="KW-0998">Cell outer membrane</keyword>
<feature type="chain" id="PRO_5047338846" evidence="5">
    <location>
        <begin position="21"/>
        <end position="919"/>
    </location>
</feature>
<evidence type="ECO:0000256" key="4">
    <source>
        <dbReference type="SAM" id="MobiDB-lite"/>
    </source>
</evidence>
<feature type="compositionally biased region" description="Gly residues" evidence="4">
    <location>
        <begin position="731"/>
        <end position="756"/>
    </location>
</feature>
<comment type="caution">
    <text evidence="6">The sequence shown here is derived from an EMBL/GenBank/DDBJ whole genome shotgun (WGS) entry which is preliminary data.</text>
</comment>
<feature type="region of interest" description="Disordered" evidence="4">
    <location>
        <begin position="22"/>
        <end position="70"/>
    </location>
</feature>
<dbReference type="InterPro" id="IPR037066">
    <property type="entry name" value="Plug_dom_sf"/>
</dbReference>
<keyword evidence="7" id="KW-1185">Reference proteome</keyword>
<keyword evidence="5" id="KW-0732">Signal</keyword>
<dbReference type="Proteomes" id="UP001380365">
    <property type="component" value="Unassembled WGS sequence"/>
</dbReference>
<dbReference type="InterPro" id="IPR036942">
    <property type="entry name" value="Beta-barrel_TonB_sf"/>
</dbReference>
<dbReference type="PANTHER" id="PTHR47234:SF1">
    <property type="entry name" value="TONB-DEPENDENT RECEPTOR"/>
    <property type="match status" value="1"/>
</dbReference>
<comment type="subcellular location">
    <subcellularLocation>
        <location evidence="1">Cell outer membrane</location>
    </subcellularLocation>
</comment>
<keyword evidence="2" id="KW-0472">Membrane</keyword>
<dbReference type="EMBL" id="JBBGZA010000001">
    <property type="protein sequence ID" value="MEJ5093675.1"/>
    <property type="molecule type" value="Genomic_DNA"/>
</dbReference>
<evidence type="ECO:0000313" key="6">
    <source>
        <dbReference type="EMBL" id="MEJ5093675.1"/>
    </source>
</evidence>
<keyword evidence="6" id="KW-0675">Receptor</keyword>
<evidence type="ECO:0000256" key="3">
    <source>
        <dbReference type="ARBA" id="ARBA00023237"/>
    </source>
</evidence>
<sequence length="919" mass="97371">MRPLSTAAWLLLGVASPALAAAQTDPVPAQTPPQGEPGDSGPSEAVEEETEGAEIVVTGRTPPGTVPGDIPPEIQLSPADIRSYGVSSVAELLEELAPQTGSGRGRDGNGAPVVLVNGRRTAGFQEIRDLPTEAILRVDILPEEAALKFGFRADQRVVNFVLRPRFRSITGELTDRIPTEGGSNQFQAEAGLTRINDAGRLNVNLEAEGVSNLLESERDITPSTSARRPFDLTGNITGLRGGEIDPALSALAGTTVTQAGVPAGIANPGLADYAGTAGVLNVTDTTPFRTLQPSSNRVAANAVYSTSIFGNVAATGTVRLERSESHALSGLPGVELLLPAEGPFSPFANATTLYRYADVDPLERTNRSWTGNATAAFNGDIGRWRWSLNTSYQRDESRTFTERGLDTVGLQEAITAGDPDASPFGPLDLYARVVDRAKSINQVAAIDALASGTLFEMPAGPASASLRVLGNTTDLKSDSLRAGVAQSADIGRDTGTARGNLDLPIASRSRDVLAFLGNLSLNGNAEVEQLSDFGTQTTLGYGLNWQPAEPVRLLVSVTHEEGAPTPQQLGNPVLVTPNVRIFDYVRGETVDVTQVEGGNPNLEGDSRRVFKAGLNLRPIRDTDLTLTADYVSSRIKNPISSFPAATAEIEDAFPDRFLRAEDGTLLRVDTRPVNFARSKRSQLRWGFNFSKPIVTERQRQEEAARAARRAEREAAEAAGTAPPREARGERGPGGGRGPGAGGPGGGGWGGGPRGGGGAGGRLQFAAYHTWQFENSILIREGLPELDLLNGSASGSRGGQPRHQIQLQGGYVVNGLGARVSANWQSATEVNGGTTGNDQLRFGSLATADLRLFANLGQQPALVRDHPWLRGTRVTLSVDNIFNQRQEVTSAQGTVPLSYQGGFLDPLGRTVRISVRKLFF</sequence>
<evidence type="ECO:0000313" key="7">
    <source>
        <dbReference type="Proteomes" id="UP001380365"/>
    </source>
</evidence>
<feature type="region of interest" description="Disordered" evidence="4">
    <location>
        <begin position="696"/>
        <end position="756"/>
    </location>
</feature>
<reference evidence="6 7" key="1">
    <citation type="submission" date="2023-12" db="EMBL/GenBank/DDBJ databases">
        <title>Gut-associated functions are favored during microbiome assembly across C. elegans life.</title>
        <authorList>
            <person name="Zimmermann J."/>
        </authorList>
    </citation>
    <scope>NUCLEOTIDE SEQUENCE [LARGE SCALE GENOMIC DNA]</scope>
    <source>
        <strain evidence="6 7">JUb134</strain>
    </source>
</reference>
<dbReference type="SUPFAM" id="SSF56935">
    <property type="entry name" value="Porins"/>
    <property type="match status" value="1"/>
</dbReference>
<evidence type="ECO:0000256" key="1">
    <source>
        <dbReference type="ARBA" id="ARBA00004442"/>
    </source>
</evidence>
<name>A0ABU8Q2G4_9SPHN</name>
<gene>
    <name evidence="6" type="ORF">WH159_03840</name>
</gene>
<dbReference type="PANTHER" id="PTHR47234">
    <property type="match status" value="1"/>
</dbReference>
<protein>
    <submittedName>
        <fullName evidence="6">TonB-dependent receptor</fullName>
    </submittedName>
</protein>
<feature type="compositionally biased region" description="Basic and acidic residues" evidence="4">
    <location>
        <begin position="696"/>
        <end position="715"/>
    </location>
</feature>
<dbReference type="Gene3D" id="2.170.130.10">
    <property type="entry name" value="TonB-dependent receptor, plug domain"/>
    <property type="match status" value="1"/>
</dbReference>
<dbReference type="Gene3D" id="2.40.170.20">
    <property type="entry name" value="TonB-dependent receptor, beta-barrel domain"/>
    <property type="match status" value="1"/>
</dbReference>
<proteinExistence type="predicted"/>
<dbReference type="RefSeq" id="WP_132883976.1">
    <property type="nucleotide sequence ID" value="NZ_JBBGZA010000001.1"/>
</dbReference>